<reference evidence="10" key="1">
    <citation type="submission" date="2020-10" db="EMBL/GenBank/DDBJ databases">
        <authorList>
            <person name="Gilroy R."/>
        </authorList>
    </citation>
    <scope>NUCLEOTIDE SEQUENCE</scope>
    <source>
        <strain evidence="10">7293</strain>
    </source>
</reference>
<feature type="transmembrane region" description="Helical" evidence="9">
    <location>
        <begin position="471"/>
        <end position="490"/>
    </location>
</feature>
<evidence type="ECO:0000256" key="9">
    <source>
        <dbReference type="SAM" id="Phobius"/>
    </source>
</evidence>
<keyword evidence="8" id="KW-0175">Coiled coil</keyword>
<evidence type="ECO:0000256" key="2">
    <source>
        <dbReference type="ARBA" id="ARBA00009904"/>
    </source>
</evidence>
<comment type="caution">
    <text evidence="10">The sequence shown here is derived from an EMBL/GenBank/DDBJ whole genome shotgun (WGS) entry which is preliminary data.</text>
</comment>
<dbReference type="GO" id="GO:0051117">
    <property type="term" value="F:ATPase binding"/>
    <property type="evidence" value="ECO:0007669"/>
    <property type="project" value="TreeGrafter"/>
</dbReference>
<dbReference type="InterPro" id="IPR002490">
    <property type="entry name" value="V-ATPase_116kDa_su"/>
</dbReference>
<keyword evidence="4 9" id="KW-0812">Transmembrane</keyword>
<dbReference type="GO" id="GO:0033179">
    <property type="term" value="C:proton-transporting V-type ATPase, V0 domain"/>
    <property type="evidence" value="ECO:0007669"/>
    <property type="project" value="InterPro"/>
</dbReference>
<feature type="transmembrane region" description="Helical" evidence="9">
    <location>
        <begin position="411"/>
        <end position="431"/>
    </location>
</feature>
<evidence type="ECO:0000256" key="5">
    <source>
        <dbReference type="ARBA" id="ARBA00022989"/>
    </source>
</evidence>
<name>A0A9D9H499_9SPIO</name>
<dbReference type="GO" id="GO:0007035">
    <property type="term" value="P:vacuolar acidification"/>
    <property type="evidence" value="ECO:0007669"/>
    <property type="project" value="TreeGrafter"/>
</dbReference>
<feature type="transmembrane region" description="Helical" evidence="9">
    <location>
        <begin position="354"/>
        <end position="374"/>
    </location>
</feature>
<protein>
    <submittedName>
        <fullName evidence="10">ATPase</fullName>
    </submittedName>
</protein>
<keyword evidence="6" id="KW-0406">Ion transport</keyword>
<proteinExistence type="inferred from homology"/>
<reference evidence="10" key="2">
    <citation type="journal article" date="2021" name="PeerJ">
        <title>Extensive microbial diversity within the chicken gut microbiome revealed by metagenomics and culture.</title>
        <authorList>
            <person name="Gilroy R."/>
            <person name="Ravi A."/>
            <person name="Getino M."/>
            <person name="Pursley I."/>
            <person name="Horton D.L."/>
            <person name="Alikhan N.F."/>
            <person name="Baker D."/>
            <person name="Gharbi K."/>
            <person name="Hall N."/>
            <person name="Watson M."/>
            <person name="Adriaenssens E.M."/>
            <person name="Foster-Nyarko E."/>
            <person name="Jarju S."/>
            <person name="Secka A."/>
            <person name="Antonio M."/>
            <person name="Oren A."/>
            <person name="Chaudhuri R.R."/>
            <person name="La Ragione R."/>
            <person name="Hildebrand F."/>
            <person name="Pallen M.J."/>
        </authorList>
    </citation>
    <scope>NUCLEOTIDE SEQUENCE</scope>
    <source>
        <strain evidence="10">7293</strain>
    </source>
</reference>
<feature type="transmembrane region" description="Helical" evidence="9">
    <location>
        <begin position="443"/>
        <end position="465"/>
    </location>
</feature>
<feature type="transmembrane region" description="Helical" evidence="9">
    <location>
        <begin position="525"/>
        <end position="543"/>
    </location>
</feature>
<gene>
    <name evidence="10" type="ORF">IAA97_02785</name>
</gene>
<evidence type="ECO:0000256" key="3">
    <source>
        <dbReference type="ARBA" id="ARBA00022448"/>
    </source>
</evidence>
<dbReference type="AlphaFoldDB" id="A0A9D9H499"/>
<dbReference type="PANTHER" id="PTHR11629:SF63">
    <property type="entry name" value="V-TYPE PROTON ATPASE SUBUNIT A"/>
    <property type="match status" value="1"/>
</dbReference>
<keyword evidence="7 9" id="KW-0472">Membrane</keyword>
<dbReference type="Proteomes" id="UP000823615">
    <property type="component" value="Unassembled WGS sequence"/>
</dbReference>
<evidence type="ECO:0000256" key="1">
    <source>
        <dbReference type="ARBA" id="ARBA00004141"/>
    </source>
</evidence>
<dbReference type="EMBL" id="JADIMT010000038">
    <property type="protein sequence ID" value="MBO8435891.1"/>
    <property type="molecule type" value="Genomic_DNA"/>
</dbReference>
<dbReference type="PANTHER" id="PTHR11629">
    <property type="entry name" value="VACUOLAR PROTON ATPASES"/>
    <property type="match status" value="1"/>
</dbReference>
<evidence type="ECO:0000313" key="10">
    <source>
        <dbReference type="EMBL" id="MBO8435891.1"/>
    </source>
</evidence>
<feature type="coiled-coil region" evidence="8">
    <location>
        <begin position="42"/>
        <end position="105"/>
    </location>
</feature>
<comment type="similarity">
    <text evidence="2">Belongs to the V-ATPase 116 kDa subunit family.</text>
</comment>
<dbReference type="GO" id="GO:0016471">
    <property type="term" value="C:vacuolar proton-transporting V-type ATPase complex"/>
    <property type="evidence" value="ECO:0007669"/>
    <property type="project" value="TreeGrafter"/>
</dbReference>
<evidence type="ECO:0000256" key="7">
    <source>
        <dbReference type="ARBA" id="ARBA00023136"/>
    </source>
</evidence>
<evidence type="ECO:0000313" key="11">
    <source>
        <dbReference type="Proteomes" id="UP000823615"/>
    </source>
</evidence>
<accession>A0A9D9H499</accession>
<evidence type="ECO:0000256" key="4">
    <source>
        <dbReference type="ARBA" id="ARBA00022692"/>
    </source>
</evidence>
<keyword evidence="5 9" id="KW-1133">Transmembrane helix</keyword>
<comment type="subcellular location">
    <subcellularLocation>
        <location evidence="1">Membrane</location>
        <topology evidence="1">Multi-pass membrane protein</topology>
    </subcellularLocation>
</comment>
<dbReference type="Pfam" id="PF01496">
    <property type="entry name" value="V_ATPase_I"/>
    <property type="match status" value="1"/>
</dbReference>
<sequence length="618" mass="68170">MIEKMKKVVILASSSSRKKLLLSLRENGVMHITDMVHSSPSADSLESEKSAYAKVLQTLKERMDKSDKDRISISGSEFESVHASLVKAIGREAELKDEVIALQNERERIAPFGEFNPDDIKALRDEGIPVYIYSVGKKEEEILRSDDRVRFVPLRWSGKGRAVALLYTPMPEGISCQEYKIPERSLAELDAALLADRAELAELSKTITLGARYIPSYEAILKVWDEKITFERVSATVGGSDVIYLSGYVPAKDEKKFRSFAESESFAYMISDPGDEDNPPTLVRYTRVTRIVKPIFDILGTVPGYREYDISSLFLVFFSLFFAMIIGDGGYGIVFLLVAIFMHVKSKKPSDINILLYVLSVVTIIWGALTGTWFGSEAVLEHLPFLKNFIVPAITNFPDAVGVDATWAQNMLMKFCFILGAVQLGLARVMNIIRKAKERDLSLVAEAGWFIDVVMLYMMALYLVIGEAVPFGIIIGGIALGFVLVCCFSAQGPGIKFSDGLKASLGGFFTTFLDTISCFSNIMSYIRLFAVGMASLAIAQSFNGMAEGLLSGFTLPLGIAVIAIGHLLNLVMGILSVVVHGVRLNLLEFSGALGMEWTGYNYEPFKKMVNDNKAADNS</sequence>
<evidence type="ECO:0000256" key="8">
    <source>
        <dbReference type="SAM" id="Coils"/>
    </source>
</evidence>
<organism evidence="10 11">
    <name type="scientific">Candidatus Ornithospirochaeta stercoripullorum</name>
    <dbReference type="NCBI Taxonomy" id="2840899"/>
    <lineage>
        <taxon>Bacteria</taxon>
        <taxon>Pseudomonadati</taxon>
        <taxon>Spirochaetota</taxon>
        <taxon>Spirochaetia</taxon>
        <taxon>Spirochaetales</taxon>
        <taxon>Spirochaetaceae</taxon>
        <taxon>Spirochaetaceae incertae sedis</taxon>
        <taxon>Candidatus Ornithospirochaeta</taxon>
    </lineage>
</organism>
<dbReference type="GO" id="GO:0046961">
    <property type="term" value="F:proton-transporting ATPase activity, rotational mechanism"/>
    <property type="evidence" value="ECO:0007669"/>
    <property type="project" value="InterPro"/>
</dbReference>
<feature type="transmembrane region" description="Helical" evidence="9">
    <location>
        <begin position="313"/>
        <end position="342"/>
    </location>
</feature>
<evidence type="ECO:0000256" key="6">
    <source>
        <dbReference type="ARBA" id="ARBA00023065"/>
    </source>
</evidence>
<feature type="transmembrane region" description="Helical" evidence="9">
    <location>
        <begin position="555"/>
        <end position="579"/>
    </location>
</feature>
<keyword evidence="3" id="KW-0813">Transport</keyword>